<evidence type="ECO:0000256" key="1">
    <source>
        <dbReference type="ARBA" id="ARBA00023016"/>
    </source>
</evidence>
<reference evidence="6" key="1">
    <citation type="journal article" date="2019" name="Int. J. Syst. Evol. Microbiol.">
        <title>The Global Catalogue of Microorganisms (GCM) 10K type strain sequencing project: providing services to taxonomists for standard genome sequencing and annotation.</title>
        <authorList>
            <consortium name="The Broad Institute Genomics Platform"/>
            <consortium name="The Broad Institute Genome Sequencing Center for Infectious Disease"/>
            <person name="Wu L."/>
            <person name="Ma J."/>
        </authorList>
    </citation>
    <scope>NUCLEOTIDE SEQUENCE [LARGE SCALE GENOMIC DNA]</scope>
    <source>
        <strain evidence="6">KCTC 42730</strain>
    </source>
</reference>
<sequence>MLKKILIAFVCLVLVLVSAGFWAYGLIDTAALKHNLKTTQKTELAYLSKDIPDNRGKILAVVTSHNKLGNAAKPVGYELTELARAYYVFEANGFSVDIASPQGGTPPQVLDGDDMAEYDYAFLNDIAATEKLADTLKLSEVNPADYQAVYFVGGKGTMFDFIANPEITQLVEHFYNDNKAIAAVCHGPAALLGAKNSQGDFIVTNKKLTAFTNPEELLLIPDAREIFGQLLQDRLVAEGAQFYEGPMYLNNVVIDDNLITGQNPWSVWKMAEATIEKLGYTPKPRTVTAEEYAVEILNIYHLQGRSQALNFAEQLHHNQLPYQRNLVFIHALMAFMQFDLLDGVGMLIFVQQLKNLG</sequence>
<dbReference type="InterPro" id="IPR002818">
    <property type="entry name" value="DJ-1/PfpI"/>
</dbReference>
<accession>A0ABV7CCA9</accession>
<dbReference type="InterPro" id="IPR029062">
    <property type="entry name" value="Class_I_gatase-like"/>
</dbReference>
<dbReference type="PANTHER" id="PTHR48094">
    <property type="entry name" value="PROTEIN/NUCLEIC ACID DEGLYCASE DJ-1-RELATED"/>
    <property type="match status" value="1"/>
</dbReference>
<evidence type="ECO:0000259" key="4">
    <source>
        <dbReference type="Pfam" id="PF01965"/>
    </source>
</evidence>
<comment type="caution">
    <text evidence="5">The sequence shown here is derived from an EMBL/GenBank/DDBJ whole genome shotgun (WGS) entry which is preliminary data.</text>
</comment>
<dbReference type="Gene3D" id="3.40.50.880">
    <property type="match status" value="1"/>
</dbReference>
<dbReference type="SUPFAM" id="SSF52317">
    <property type="entry name" value="Class I glutamine amidotransferase-like"/>
    <property type="match status" value="1"/>
</dbReference>
<dbReference type="InterPro" id="IPR050325">
    <property type="entry name" value="Prot/Nucl_acid_deglycase"/>
</dbReference>
<dbReference type="EMBL" id="JBHRSD010000001">
    <property type="protein sequence ID" value="MFC3031012.1"/>
    <property type="molecule type" value="Genomic_DNA"/>
</dbReference>
<keyword evidence="2" id="KW-0456">Lyase</keyword>
<feature type="domain" description="DJ-1/PfpI" evidence="4">
    <location>
        <begin position="76"/>
        <end position="276"/>
    </location>
</feature>
<dbReference type="RefSeq" id="WP_377119823.1">
    <property type="nucleotide sequence ID" value="NZ_JBHRSD010000001.1"/>
</dbReference>
<evidence type="ECO:0000313" key="6">
    <source>
        <dbReference type="Proteomes" id="UP001595453"/>
    </source>
</evidence>
<dbReference type="CDD" id="cd03141">
    <property type="entry name" value="GATase1_Hsp31_like"/>
    <property type="match status" value="1"/>
</dbReference>
<keyword evidence="1" id="KW-0346">Stress response</keyword>
<keyword evidence="5" id="KW-0315">Glutamine amidotransferase</keyword>
<evidence type="ECO:0000256" key="3">
    <source>
        <dbReference type="ARBA" id="ARBA00038493"/>
    </source>
</evidence>
<dbReference type="PANTHER" id="PTHR48094:SF11">
    <property type="entry name" value="GLUTATHIONE-INDEPENDENT GLYOXALASE HSP31-RELATED"/>
    <property type="match status" value="1"/>
</dbReference>
<dbReference type="Proteomes" id="UP001595453">
    <property type="component" value="Unassembled WGS sequence"/>
</dbReference>
<proteinExistence type="inferred from homology"/>
<organism evidence="5 6">
    <name type="scientific">Pseudoalteromonas fenneropenaei</name>
    <dbReference type="NCBI Taxonomy" id="1737459"/>
    <lineage>
        <taxon>Bacteria</taxon>
        <taxon>Pseudomonadati</taxon>
        <taxon>Pseudomonadota</taxon>
        <taxon>Gammaproteobacteria</taxon>
        <taxon>Alteromonadales</taxon>
        <taxon>Pseudoalteromonadaceae</taxon>
        <taxon>Pseudoalteromonas</taxon>
    </lineage>
</organism>
<name>A0ABV7CCA9_9GAMM</name>
<evidence type="ECO:0000313" key="5">
    <source>
        <dbReference type="EMBL" id="MFC3031012.1"/>
    </source>
</evidence>
<evidence type="ECO:0000256" key="2">
    <source>
        <dbReference type="ARBA" id="ARBA00023239"/>
    </source>
</evidence>
<comment type="similarity">
    <text evidence="3">Belongs to the peptidase C56 family. HSP31-like subfamily.</text>
</comment>
<protein>
    <submittedName>
        <fullName evidence="5">Type 1 glutamine amidotransferase domain-containing protein</fullName>
    </submittedName>
</protein>
<keyword evidence="6" id="KW-1185">Reference proteome</keyword>
<dbReference type="Pfam" id="PF01965">
    <property type="entry name" value="DJ-1_PfpI"/>
    <property type="match status" value="1"/>
</dbReference>
<gene>
    <name evidence="5" type="ORF">ACFOEE_00505</name>
</gene>